<comment type="function">
    <text evidence="1">Involved in the transposition of the insertion sequence.</text>
</comment>
<gene>
    <name evidence="3" type="ORF">SAMN04489735_101569</name>
</gene>
<proteinExistence type="predicted"/>
<evidence type="ECO:0000313" key="4">
    <source>
        <dbReference type="Proteomes" id="UP000198956"/>
    </source>
</evidence>
<dbReference type="InterPro" id="IPR012337">
    <property type="entry name" value="RNaseH-like_sf"/>
</dbReference>
<dbReference type="AlphaFoldDB" id="A0A1G8AG15"/>
<dbReference type="Proteomes" id="UP000198956">
    <property type="component" value="Unassembled WGS sequence"/>
</dbReference>
<sequence length="288" mass="34406">MIPKEKRFEIIHTLRSTYRLCWLLEIAKVSRQGYHKWLKPGEHKARRKQLEEELKAHIIAIYTICPFYGYPRMTVALRKEGYDVNHKRVYRLMKDLDLRSVIRKKRRFFGKQPSVVYPNLLARQFKAEAPNQKWVTDITYLPFQNQFLYLSAIQDLYSNEIVAYHISERNDLKLVLDTLDKAKRKRNVTGTMIHSDQGFQYTSRSYNRRIEQWGMVGSHSRKGNCLDNACIESFFSHLKTEKLYMDKCTSMDELHQAIGQYMTFYNSERFQKKLGYLSPIEYREKMDA</sequence>
<evidence type="ECO:0000313" key="3">
    <source>
        <dbReference type="EMBL" id="SDH19839.1"/>
    </source>
</evidence>
<dbReference type="PANTHER" id="PTHR46889">
    <property type="entry name" value="TRANSPOSASE INSF FOR INSERTION SEQUENCE IS3B-RELATED"/>
    <property type="match status" value="1"/>
</dbReference>
<dbReference type="EMBL" id="FNDE01000015">
    <property type="protein sequence ID" value="SDH19839.1"/>
    <property type="molecule type" value="Genomic_DNA"/>
</dbReference>
<dbReference type="GO" id="GO:0015074">
    <property type="term" value="P:DNA integration"/>
    <property type="evidence" value="ECO:0007669"/>
    <property type="project" value="InterPro"/>
</dbReference>
<name>A0A1G8AG15_ANETH</name>
<evidence type="ECO:0000256" key="1">
    <source>
        <dbReference type="ARBA" id="ARBA00002286"/>
    </source>
</evidence>
<dbReference type="Pfam" id="PF00665">
    <property type="entry name" value="rve"/>
    <property type="match status" value="1"/>
</dbReference>
<protein>
    <submittedName>
        <fullName evidence="3">Transposase InsO and inactivated derivatives</fullName>
    </submittedName>
</protein>
<accession>A0A1G8AG15</accession>
<evidence type="ECO:0000259" key="2">
    <source>
        <dbReference type="PROSITE" id="PS50994"/>
    </source>
</evidence>
<feature type="domain" description="Integrase catalytic" evidence="2">
    <location>
        <begin position="126"/>
        <end position="287"/>
    </location>
</feature>
<dbReference type="InterPro" id="IPR036397">
    <property type="entry name" value="RNaseH_sf"/>
</dbReference>
<reference evidence="3 4" key="1">
    <citation type="submission" date="2016-10" db="EMBL/GenBank/DDBJ databases">
        <authorList>
            <person name="de Groot N.N."/>
        </authorList>
    </citation>
    <scope>NUCLEOTIDE SEQUENCE [LARGE SCALE GENOMIC DNA]</scope>
    <source>
        <strain evidence="3 4">L 420-91</strain>
    </source>
</reference>
<dbReference type="SUPFAM" id="SSF53098">
    <property type="entry name" value="Ribonuclease H-like"/>
    <property type="match status" value="1"/>
</dbReference>
<dbReference type="InterPro" id="IPR050900">
    <property type="entry name" value="Transposase_IS3/IS150/IS904"/>
</dbReference>
<dbReference type="Pfam" id="PF13276">
    <property type="entry name" value="HTH_21"/>
    <property type="match status" value="1"/>
</dbReference>
<dbReference type="GO" id="GO:0003676">
    <property type="term" value="F:nucleic acid binding"/>
    <property type="evidence" value="ECO:0007669"/>
    <property type="project" value="InterPro"/>
</dbReference>
<dbReference type="Pfam" id="PF13333">
    <property type="entry name" value="rve_2"/>
    <property type="match status" value="1"/>
</dbReference>
<organism evidence="3 4">
    <name type="scientific">Aneurinibacillus thermoaerophilus</name>
    <dbReference type="NCBI Taxonomy" id="143495"/>
    <lineage>
        <taxon>Bacteria</taxon>
        <taxon>Bacillati</taxon>
        <taxon>Bacillota</taxon>
        <taxon>Bacilli</taxon>
        <taxon>Bacillales</taxon>
        <taxon>Paenibacillaceae</taxon>
        <taxon>Aneurinibacillus group</taxon>
        <taxon>Aneurinibacillus</taxon>
    </lineage>
</organism>
<dbReference type="Gene3D" id="3.30.420.10">
    <property type="entry name" value="Ribonuclease H-like superfamily/Ribonuclease H"/>
    <property type="match status" value="1"/>
</dbReference>
<dbReference type="InterPro" id="IPR001584">
    <property type="entry name" value="Integrase_cat-core"/>
</dbReference>
<dbReference type="InterPro" id="IPR048020">
    <property type="entry name" value="Transpos_IS3"/>
</dbReference>
<dbReference type="PROSITE" id="PS50994">
    <property type="entry name" value="INTEGRASE"/>
    <property type="match status" value="1"/>
</dbReference>
<dbReference type="InterPro" id="IPR025948">
    <property type="entry name" value="HTH-like_dom"/>
</dbReference>
<dbReference type="PANTHER" id="PTHR46889:SF4">
    <property type="entry name" value="TRANSPOSASE INSO FOR INSERTION SEQUENCE ELEMENT IS911B-RELATED"/>
    <property type="match status" value="1"/>
</dbReference>
<dbReference type="NCBIfam" id="NF033516">
    <property type="entry name" value="transpos_IS3"/>
    <property type="match status" value="1"/>
</dbReference>